<evidence type="ECO:0000256" key="4">
    <source>
        <dbReference type="ARBA" id="ARBA00023163"/>
    </source>
</evidence>
<evidence type="ECO:0000256" key="5">
    <source>
        <dbReference type="ARBA" id="ARBA00023242"/>
    </source>
</evidence>
<comment type="subcellular location">
    <subcellularLocation>
        <location evidence="1 7 8">Nucleus</location>
    </subcellularLocation>
</comment>
<evidence type="ECO:0000256" key="2">
    <source>
        <dbReference type="ARBA" id="ARBA00023015"/>
    </source>
</evidence>
<dbReference type="GO" id="GO:0000981">
    <property type="term" value="F:DNA-binding transcription factor activity, RNA polymerase II-specific"/>
    <property type="evidence" value="ECO:0007669"/>
    <property type="project" value="UniProtKB-UniRule"/>
</dbReference>
<dbReference type="CDD" id="cd00086">
    <property type="entry name" value="homeodomain"/>
    <property type="match status" value="1"/>
</dbReference>
<evidence type="ECO:0000256" key="11">
    <source>
        <dbReference type="SAM" id="MobiDB-lite"/>
    </source>
</evidence>
<name>A0A118JZL8_CYNCS</name>
<proteinExistence type="inferred from homology"/>
<dbReference type="FunFam" id="1.10.10.60:FF:000144">
    <property type="entry name" value="homeobox-leucine zipper protein ATHB-6-like"/>
    <property type="match status" value="1"/>
</dbReference>
<evidence type="ECO:0000256" key="10">
    <source>
        <dbReference type="SAM" id="Coils"/>
    </source>
</evidence>
<dbReference type="SMART" id="SM00389">
    <property type="entry name" value="HOX"/>
    <property type="match status" value="1"/>
</dbReference>
<accession>A0A118JZL8</accession>
<evidence type="ECO:0000256" key="7">
    <source>
        <dbReference type="PROSITE-ProRule" id="PRU00108"/>
    </source>
</evidence>
<evidence type="ECO:0000313" key="13">
    <source>
        <dbReference type="EMBL" id="KVH99384.1"/>
    </source>
</evidence>
<dbReference type="InterPro" id="IPR003106">
    <property type="entry name" value="Leu_zip_homeo"/>
</dbReference>
<evidence type="ECO:0000313" key="14">
    <source>
        <dbReference type="Proteomes" id="UP000243975"/>
    </source>
</evidence>
<dbReference type="PROSITE" id="PS50071">
    <property type="entry name" value="HOMEOBOX_2"/>
    <property type="match status" value="1"/>
</dbReference>
<dbReference type="InterPro" id="IPR001356">
    <property type="entry name" value="HD"/>
</dbReference>
<dbReference type="Gramene" id="KVH99384">
    <property type="protein sequence ID" value="KVH99384"/>
    <property type="gene ID" value="Ccrd_022386"/>
</dbReference>
<evidence type="ECO:0000256" key="1">
    <source>
        <dbReference type="ARBA" id="ARBA00004123"/>
    </source>
</evidence>
<dbReference type="GO" id="GO:0045893">
    <property type="term" value="P:positive regulation of DNA-templated transcription"/>
    <property type="evidence" value="ECO:0007669"/>
    <property type="project" value="TreeGrafter"/>
</dbReference>
<dbReference type="Gene3D" id="1.10.10.60">
    <property type="entry name" value="Homeodomain-like"/>
    <property type="match status" value="1"/>
</dbReference>
<sequence>MKKKRRLSVDQVKFLERSFEEKNKLEPDRKIQVAKELNLQPRQVEIWFQNRRACCKTKQLEKDYEILNSSYDKLKSEFDCLQKHNDKLKHEVFVIKSRVINNFCIEIYVILDKYLHLHVEMLKEKLHQREKGEKDSIPNEFPTKELDSNAQEPKPLL</sequence>
<dbReference type="EMBL" id="LEKV01003574">
    <property type="protein sequence ID" value="KVH99384.1"/>
    <property type="molecule type" value="Genomic_DNA"/>
</dbReference>
<keyword evidence="14" id="KW-1185">Reference proteome</keyword>
<dbReference type="PANTHER" id="PTHR24326">
    <property type="entry name" value="HOMEOBOX-LEUCINE ZIPPER PROTEIN"/>
    <property type="match status" value="1"/>
</dbReference>
<keyword evidence="10" id="KW-0175">Coiled coil</keyword>
<organism evidence="13 14">
    <name type="scientific">Cynara cardunculus var. scolymus</name>
    <name type="common">Globe artichoke</name>
    <name type="synonym">Cynara scolymus</name>
    <dbReference type="NCBI Taxonomy" id="59895"/>
    <lineage>
        <taxon>Eukaryota</taxon>
        <taxon>Viridiplantae</taxon>
        <taxon>Streptophyta</taxon>
        <taxon>Embryophyta</taxon>
        <taxon>Tracheophyta</taxon>
        <taxon>Spermatophyta</taxon>
        <taxon>Magnoliopsida</taxon>
        <taxon>eudicotyledons</taxon>
        <taxon>Gunneridae</taxon>
        <taxon>Pentapetalae</taxon>
        <taxon>asterids</taxon>
        <taxon>campanulids</taxon>
        <taxon>Asterales</taxon>
        <taxon>Asteraceae</taxon>
        <taxon>Carduoideae</taxon>
        <taxon>Cardueae</taxon>
        <taxon>Carduinae</taxon>
        <taxon>Cynara</taxon>
    </lineage>
</organism>
<evidence type="ECO:0000256" key="6">
    <source>
        <dbReference type="ARBA" id="ARBA00025748"/>
    </source>
</evidence>
<dbReference type="Pfam" id="PF02183">
    <property type="entry name" value="HALZ"/>
    <property type="match status" value="1"/>
</dbReference>
<evidence type="ECO:0000259" key="12">
    <source>
        <dbReference type="PROSITE" id="PS50071"/>
    </source>
</evidence>
<evidence type="ECO:0000256" key="8">
    <source>
        <dbReference type="RuleBase" id="RU000682"/>
    </source>
</evidence>
<feature type="coiled-coil region" evidence="10">
    <location>
        <begin position="57"/>
        <end position="91"/>
    </location>
</feature>
<dbReference type="InterPro" id="IPR045224">
    <property type="entry name" value="HDZip_class_I_plant"/>
</dbReference>
<comment type="function">
    <text evidence="9">Transcription factor.</text>
</comment>
<keyword evidence="3 7" id="KW-0238">DNA-binding</keyword>
<dbReference type="PANTHER" id="PTHR24326:SF606">
    <property type="entry name" value="HOMEOBOX-LEUCINE ZIPPER PROTEIN ATHB-54"/>
    <property type="match status" value="1"/>
</dbReference>
<gene>
    <name evidence="13" type="ORF">Ccrd_022386</name>
</gene>
<comment type="caution">
    <text evidence="13">The sequence shown here is derived from an EMBL/GenBank/DDBJ whole genome shotgun (WGS) entry which is preliminary data.</text>
</comment>
<feature type="domain" description="Homeobox" evidence="12">
    <location>
        <begin position="1"/>
        <end position="58"/>
    </location>
</feature>
<keyword evidence="5 7" id="KW-0539">Nucleus</keyword>
<dbReference type="InterPro" id="IPR009057">
    <property type="entry name" value="Homeodomain-like_sf"/>
</dbReference>
<reference evidence="13 14" key="1">
    <citation type="journal article" date="2016" name="Sci. Rep.">
        <title>The genome sequence of the outbreeding globe artichoke constructed de novo incorporating a phase-aware low-pass sequencing strategy of F1 progeny.</title>
        <authorList>
            <person name="Scaglione D."/>
            <person name="Reyes-Chin-Wo S."/>
            <person name="Acquadro A."/>
            <person name="Froenicke L."/>
            <person name="Portis E."/>
            <person name="Beitel C."/>
            <person name="Tirone M."/>
            <person name="Mauro R."/>
            <person name="Lo Monaco A."/>
            <person name="Mauromicale G."/>
            <person name="Faccioli P."/>
            <person name="Cattivelli L."/>
            <person name="Rieseberg L."/>
            <person name="Michelmore R."/>
            <person name="Lanteri S."/>
        </authorList>
    </citation>
    <scope>NUCLEOTIDE SEQUENCE [LARGE SCALE GENOMIC DNA]</scope>
    <source>
        <strain evidence="13">2C</strain>
    </source>
</reference>
<dbReference type="GO" id="GO:0005634">
    <property type="term" value="C:nucleus"/>
    <property type="evidence" value="ECO:0007669"/>
    <property type="project" value="UniProtKB-SubCell"/>
</dbReference>
<dbReference type="Pfam" id="PF00046">
    <property type="entry name" value="Homeodomain"/>
    <property type="match status" value="1"/>
</dbReference>
<evidence type="ECO:0000256" key="9">
    <source>
        <dbReference type="RuleBase" id="RU369038"/>
    </source>
</evidence>
<protein>
    <recommendedName>
        <fullName evidence="9">Homeobox-leucine zipper protein</fullName>
    </recommendedName>
    <alternativeName>
        <fullName evidence="9">HD-ZIP protein</fullName>
    </alternativeName>
    <alternativeName>
        <fullName evidence="9">Homeodomain transcription factor</fullName>
    </alternativeName>
</protein>
<keyword evidence="7 8" id="KW-0371">Homeobox</keyword>
<feature type="DNA-binding region" description="Homeobox" evidence="7">
    <location>
        <begin position="3"/>
        <end position="59"/>
    </location>
</feature>
<evidence type="ECO:0000256" key="3">
    <source>
        <dbReference type="ARBA" id="ARBA00023125"/>
    </source>
</evidence>
<keyword evidence="4 9" id="KW-0804">Transcription</keyword>
<dbReference type="SUPFAM" id="SSF46689">
    <property type="entry name" value="Homeodomain-like"/>
    <property type="match status" value="1"/>
</dbReference>
<dbReference type="GO" id="GO:0000976">
    <property type="term" value="F:transcription cis-regulatory region binding"/>
    <property type="evidence" value="ECO:0007669"/>
    <property type="project" value="UniProtKB-ARBA"/>
</dbReference>
<feature type="region of interest" description="Disordered" evidence="11">
    <location>
        <begin position="128"/>
        <end position="157"/>
    </location>
</feature>
<feature type="non-terminal residue" evidence="13">
    <location>
        <position position="1"/>
    </location>
</feature>
<dbReference type="Proteomes" id="UP000243975">
    <property type="component" value="Unassembled WGS sequence"/>
</dbReference>
<keyword evidence="2 9" id="KW-0805">Transcription regulation</keyword>
<comment type="similarity">
    <text evidence="6 9">Belongs to the HD-ZIP homeobox family. Class I subfamily.</text>
</comment>
<dbReference type="AlphaFoldDB" id="A0A118JZL8"/>
<feature type="compositionally biased region" description="Basic and acidic residues" evidence="11">
    <location>
        <begin position="128"/>
        <end position="147"/>
    </location>
</feature>